<dbReference type="GO" id="GO:0030130">
    <property type="term" value="C:clathrin coat of trans-Golgi network vesicle"/>
    <property type="evidence" value="ECO:0007669"/>
    <property type="project" value="InterPro"/>
</dbReference>
<dbReference type="InterPro" id="IPR000996">
    <property type="entry name" value="Clathrin_L-chain"/>
</dbReference>
<dbReference type="AlphaFoldDB" id="G0V713"/>
<keyword evidence="4 6" id="KW-0168">Coated pit</keyword>
<dbReference type="InParanoid" id="G0V713"/>
<evidence type="ECO:0000256" key="7">
    <source>
        <dbReference type="SAM" id="Coils"/>
    </source>
</evidence>
<dbReference type="GO" id="GO:0005198">
    <property type="term" value="F:structural molecule activity"/>
    <property type="evidence" value="ECO:0007669"/>
    <property type="project" value="InterPro"/>
</dbReference>
<dbReference type="STRING" id="1064592.G0V713"/>
<evidence type="ECO:0000256" key="6">
    <source>
        <dbReference type="RuleBase" id="RU363137"/>
    </source>
</evidence>
<feature type="coiled-coil region" evidence="7">
    <location>
        <begin position="103"/>
        <end position="164"/>
    </location>
</feature>
<dbReference type="FunCoup" id="G0V713">
    <property type="interactions" value="419"/>
</dbReference>
<keyword evidence="3 6" id="KW-0472">Membrane</keyword>
<comment type="similarity">
    <text evidence="2 6">Belongs to the clathrin light chain family.</text>
</comment>
<comment type="function">
    <text evidence="6">Clathrin is the major protein of the polyhedral coat of coated pits and vesicles.</text>
</comment>
<evidence type="ECO:0000256" key="5">
    <source>
        <dbReference type="ARBA" id="ARBA00023329"/>
    </source>
</evidence>
<dbReference type="OrthoDB" id="5512at2759"/>
<evidence type="ECO:0000256" key="4">
    <source>
        <dbReference type="ARBA" id="ARBA00023176"/>
    </source>
</evidence>
<organism evidence="8 9">
    <name type="scientific">Naumovozyma castellii</name>
    <name type="common">Yeast</name>
    <name type="synonym">Saccharomyces castellii</name>
    <dbReference type="NCBI Taxonomy" id="27288"/>
    <lineage>
        <taxon>Eukaryota</taxon>
        <taxon>Fungi</taxon>
        <taxon>Dikarya</taxon>
        <taxon>Ascomycota</taxon>
        <taxon>Saccharomycotina</taxon>
        <taxon>Saccharomycetes</taxon>
        <taxon>Saccharomycetales</taxon>
        <taxon>Saccharomycetaceae</taxon>
        <taxon>Naumovozyma</taxon>
    </lineage>
</organism>
<comment type="subcellular location">
    <subcellularLocation>
        <location evidence="1 6">Cytoplasmic vesicle membrane</location>
        <topology evidence="1 6">Peripheral membrane protein</topology>
        <orientation evidence="1 6">Cytoplasmic side</orientation>
    </subcellularLocation>
    <subcellularLocation>
        <location evidence="6">Membrane</location>
        <location evidence="6">Coated pit</location>
        <topology evidence="6">Peripheral membrane protein</topology>
        <orientation evidence="6">Cytoplasmic side</orientation>
    </subcellularLocation>
    <text evidence="6">Cytoplasmic face of coated pits and vesicles.</text>
</comment>
<evidence type="ECO:0000256" key="3">
    <source>
        <dbReference type="ARBA" id="ARBA00023136"/>
    </source>
</evidence>
<dbReference type="GO" id="GO:0065003">
    <property type="term" value="P:protein-containing complex assembly"/>
    <property type="evidence" value="ECO:0007669"/>
    <property type="project" value="EnsemblFungi"/>
</dbReference>
<dbReference type="GO" id="GO:0006897">
    <property type="term" value="P:endocytosis"/>
    <property type="evidence" value="ECO:0007669"/>
    <property type="project" value="EnsemblFungi"/>
</dbReference>
<dbReference type="Proteomes" id="UP000001640">
    <property type="component" value="Chromosome 1"/>
</dbReference>
<dbReference type="GO" id="GO:0071439">
    <property type="term" value="C:clathrin complex"/>
    <property type="evidence" value="ECO:0007669"/>
    <property type="project" value="EnsemblFungi"/>
</dbReference>
<evidence type="ECO:0000313" key="8">
    <source>
        <dbReference type="EMBL" id="CCC67261.1"/>
    </source>
</evidence>
<reference evidence="8 9" key="1">
    <citation type="journal article" date="2011" name="Proc. Natl. Acad. Sci. U.S.A.">
        <title>Evolutionary erosion of yeast sex chromosomes by mating-type switching accidents.</title>
        <authorList>
            <person name="Gordon J.L."/>
            <person name="Armisen D."/>
            <person name="Proux-Wera E."/>
            <person name="Oheigeartaigh S.S."/>
            <person name="Byrne K.P."/>
            <person name="Wolfe K.H."/>
        </authorList>
    </citation>
    <scope>NUCLEOTIDE SEQUENCE [LARGE SCALE GENOMIC DNA]</scope>
    <source>
        <strain evidence="9">ATCC 76901 / BCRC 22586 / CBS 4309 / NBRC 1992 / NRRL Y-12630</strain>
    </source>
</reference>
<reference key="2">
    <citation type="submission" date="2011-08" db="EMBL/GenBank/DDBJ databases">
        <title>Genome sequence of Naumovozyma castellii.</title>
        <authorList>
            <person name="Gordon J.L."/>
            <person name="Armisen D."/>
            <person name="Proux-Wera E."/>
            <person name="OhEigeartaigh S.S."/>
            <person name="Byrne K.P."/>
            <person name="Wolfe K.H."/>
        </authorList>
    </citation>
    <scope>NUCLEOTIDE SEQUENCE</scope>
    <source>
        <strain>Type strain:CBS 4309</strain>
    </source>
</reference>
<dbReference type="OMA" id="FYENYNT"/>
<dbReference type="Pfam" id="PF01086">
    <property type="entry name" value="Clathrin_lg_ch"/>
    <property type="match status" value="1"/>
</dbReference>
<keyword evidence="9" id="KW-1185">Reference proteome</keyword>
<dbReference type="eggNOG" id="KOG4031">
    <property type="taxonomic scope" value="Eukaryota"/>
</dbReference>
<proteinExistence type="inferred from homology"/>
<keyword evidence="5 6" id="KW-0968">Cytoplasmic vesicle</keyword>
<dbReference type="GO" id="GO:0030132">
    <property type="term" value="C:clathrin coat of coated pit"/>
    <property type="evidence" value="ECO:0007669"/>
    <property type="project" value="InterPro"/>
</dbReference>
<dbReference type="KEGG" id="ncs:NCAS_0A07030"/>
<sequence length="215" mass="24993">MSEKFPPLENEKEDDSLNVDVEQEGTDFLQREAAALGNEFATEQDAELFDEPVEAKEEIKQFENQYPDIHDVQSNGVPEHNDEFYEMQSNAQESANAAPSEAVTEWRERRVEEIKKLDEANEKAKGELQDEAVKHIDNFYEDYNRKKEQQIEVTQKEAEEFLKERDQFFQQDNTTWDRVLQLINTEDADSVAGRDRSKFKEILQRLKGKTDAPGA</sequence>
<dbReference type="GeneID" id="96900740"/>
<evidence type="ECO:0000256" key="2">
    <source>
        <dbReference type="ARBA" id="ARBA00005263"/>
    </source>
</evidence>
<dbReference type="GO" id="GO:0005802">
    <property type="term" value="C:trans-Golgi network"/>
    <property type="evidence" value="ECO:0007669"/>
    <property type="project" value="EnsemblFungi"/>
</dbReference>
<dbReference type="EMBL" id="HE576752">
    <property type="protein sequence ID" value="CCC67261.1"/>
    <property type="molecule type" value="Genomic_DNA"/>
</dbReference>
<keyword evidence="7" id="KW-0175">Coiled coil</keyword>
<dbReference type="GO" id="GO:0006886">
    <property type="term" value="P:intracellular protein transport"/>
    <property type="evidence" value="ECO:0007669"/>
    <property type="project" value="InterPro"/>
</dbReference>
<protein>
    <recommendedName>
        <fullName evidence="6">Clathrin light chain</fullName>
    </recommendedName>
</protein>
<dbReference type="RefSeq" id="XP_003673642.1">
    <property type="nucleotide sequence ID" value="XM_003673594.1"/>
</dbReference>
<dbReference type="GO" id="GO:0045807">
    <property type="term" value="P:positive regulation of endocytosis"/>
    <property type="evidence" value="ECO:0007669"/>
    <property type="project" value="EnsemblFungi"/>
</dbReference>
<dbReference type="HOGENOM" id="CLU_069856_0_1_1"/>
<name>G0V713_NAUCA</name>
<gene>
    <name evidence="8" type="primary">NCAS0A07030</name>
    <name evidence="8" type="ordered locus">NCAS_0A07030</name>
</gene>
<evidence type="ECO:0000313" key="9">
    <source>
        <dbReference type="Proteomes" id="UP000001640"/>
    </source>
</evidence>
<evidence type="ECO:0000256" key="1">
    <source>
        <dbReference type="ARBA" id="ARBA00004180"/>
    </source>
</evidence>
<accession>G0V713</accession>